<dbReference type="Proteomes" id="UP001607302">
    <property type="component" value="Unassembled WGS sequence"/>
</dbReference>
<comment type="caution">
    <text evidence="2">The sequence shown here is derived from an EMBL/GenBank/DDBJ whole genome shotgun (WGS) entry which is preliminary data.</text>
</comment>
<name>A0ABD2A2W0_VESSQ</name>
<gene>
    <name evidence="2" type="ORF">V1478_016007</name>
</gene>
<protein>
    <submittedName>
        <fullName evidence="2">Uncharacterized protein</fullName>
    </submittedName>
</protein>
<organism evidence="2 3">
    <name type="scientific">Vespula squamosa</name>
    <name type="common">Southern yellow jacket</name>
    <name type="synonym">Wasp</name>
    <dbReference type="NCBI Taxonomy" id="30214"/>
    <lineage>
        <taxon>Eukaryota</taxon>
        <taxon>Metazoa</taxon>
        <taxon>Ecdysozoa</taxon>
        <taxon>Arthropoda</taxon>
        <taxon>Hexapoda</taxon>
        <taxon>Insecta</taxon>
        <taxon>Pterygota</taxon>
        <taxon>Neoptera</taxon>
        <taxon>Endopterygota</taxon>
        <taxon>Hymenoptera</taxon>
        <taxon>Apocrita</taxon>
        <taxon>Aculeata</taxon>
        <taxon>Vespoidea</taxon>
        <taxon>Vespidae</taxon>
        <taxon>Vespinae</taxon>
        <taxon>Vespula</taxon>
    </lineage>
</organism>
<reference evidence="2 3" key="1">
    <citation type="journal article" date="2024" name="Ann. Entomol. Soc. Am.">
        <title>Genomic analyses of the southern and eastern yellowjacket wasps (Hymenoptera: Vespidae) reveal evolutionary signatures of social life.</title>
        <authorList>
            <person name="Catto M.A."/>
            <person name="Caine P.B."/>
            <person name="Orr S.E."/>
            <person name="Hunt B.G."/>
            <person name="Goodisman M.A.D."/>
        </authorList>
    </citation>
    <scope>NUCLEOTIDE SEQUENCE [LARGE SCALE GENOMIC DNA]</scope>
    <source>
        <strain evidence="2">233</strain>
        <tissue evidence="2">Head and thorax</tissue>
    </source>
</reference>
<keyword evidence="3" id="KW-1185">Reference proteome</keyword>
<evidence type="ECO:0000313" key="3">
    <source>
        <dbReference type="Proteomes" id="UP001607302"/>
    </source>
</evidence>
<evidence type="ECO:0000313" key="2">
    <source>
        <dbReference type="EMBL" id="KAL2714822.1"/>
    </source>
</evidence>
<evidence type="ECO:0000256" key="1">
    <source>
        <dbReference type="SAM" id="MobiDB-lite"/>
    </source>
</evidence>
<sequence>MGSGSRFFSEGNVFVPGKSDRVSVPVKRLEGGIAKVGQEYHEIGLSSEGSSERASERTGWPAGKGCMGLREEWVAGNCRLAEIQFAIVDIEQKGDINFSRIRAEISFQQPASEMGGVTYAIYKLFSHLEPTPPGKSTITSEGTYRRHDPKP</sequence>
<accession>A0ABD2A2W0</accession>
<dbReference type="EMBL" id="JAUDFV010000156">
    <property type="protein sequence ID" value="KAL2714822.1"/>
    <property type="molecule type" value="Genomic_DNA"/>
</dbReference>
<dbReference type="AlphaFoldDB" id="A0ABD2A2W0"/>
<feature type="region of interest" description="Disordered" evidence="1">
    <location>
        <begin position="132"/>
        <end position="151"/>
    </location>
</feature>
<proteinExistence type="predicted"/>